<dbReference type="GO" id="GO:0005789">
    <property type="term" value="C:endoplasmic reticulum membrane"/>
    <property type="evidence" value="ECO:0007669"/>
    <property type="project" value="UniProtKB-SubCell"/>
</dbReference>
<dbReference type="AlphaFoldDB" id="A0A7S0IZ53"/>
<comment type="function">
    <text evidence="7">May be involved in the degradation of misfolded endoplasmic reticulum (ER) luminal proteins.</text>
</comment>
<reference evidence="9" key="1">
    <citation type="submission" date="2021-01" db="EMBL/GenBank/DDBJ databases">
        <authorList>
            <person name="Corre E."/>
            <person name="Pelletier E."/>
            <person name="Niang G."/>
            <person name="Scheremetjew M."/>
            <person name="Finn R."/>
            <person name="Kale V."/>
            <person name="Holt S."/>
            <person name="Cochrane G."/>
            <person name="Meng A."/>
            <person name="Brown T."/>
            <person name="Cohen L."/>
        </authorList>
    </citation>
    <scope>NUCLEOTIDE SEQUENCE</scope>
    <source>
        <strain evidence="9">RCC1130</strain>
    </source>
</reference>
<organism evidence="9">
    <name type="scientific">Calcidiscus leptoporus</name>
    <dbReference type="NCBI Taxonomy" id="127549"/>
    <lineage>
        <taxon>Eukaryota</taxon>
        <taxon>Haptista</taxon>
        <taxon>Haptophyta</taxon>
        <taxon>Prymnesiophyceae</taxon>
        <taxon>Coccolithales</taxon>
        <taxon>Calcidiscaceae</taxon>
        <taxon>Calcidiscus</taxon>
    </lineage>
</organism>
<feature type="region of interest" description="Disordered" evidence="8">
    <location>
        <begin position="89"/>
        <end position="116"/>
    </location>
</feature>
<comment type="caution">
    <text evidence="7">Lacks conserved residue(s) required for the propagation of feature annotation.</text>
</comment>
<keyword evidence="3 7" id="KW-0812">Transmembrane</keyword>
<name>A0A7S0IZ53_9EUKA</name>
<evidence type="ECO:0000256" key="1">
    <source>
        <dbReference type="ARBA" id="ARBA00004477"/>
    </source>
</evidence>
<evidence type="ECO:0000256" key="7">
    <source>
        <dbReference type="RuleBase" id="RU363059"/>
    </source>
</evidence>
<evidence type="ECO:0000256" key="2">
    <source>
        <dbReference type="ARBA" id="ARBA00008917"/>
    </source>
</evidence>
<feature type="compositionally biased region" description="Gly residues" evidence="8">
    <location>
        <begin position="105"/>
        <end position="116"/>
    </location>
</feature>
<evidence type="ECO:0000256" key="4">
    <source>
        <dbReference type="ARBA" id="ARBA00022824"/>
    </source>
</evidence>
<dbReference type="InterPro" id="IPR007599">
    <property type="entry name" value="DER1"/>
</dbReference>
<comment type="subcellular location">
    <subcellularLocation>
        <location evidence="1 7">Endoplasmic reticulum membrane</location>
        <topology evidence="1 7">Multi-pass membrane protein</topology>
    </subcellularLocation>
</comment>
<evidence type="ECO:0000256" key="3">
    <source>
        <dbReference type="ARBA" id="ARBA00022692"/>
    </source>
</evidence>
<dbReference type="EMBL" id="HBER01023171">
    <property type="protein sequence ID" value="CAD8536300.1"/>
    <property type="molecule type" value="Transcribed_RNA"/>
</dbReference>
<keyword evidence="6 7" id="KW-0472">Membrane</keyword>
<evidence type="ECO:0000256" key="6">
    <source>
        <dbReference type="ARBA" id="ARBA00023136"/>
    </source>
</evidence>
<proteinExistence type="inferred from homology"/>
<sequence length="116" mass="12965">MPFLAQPMLSAIVYLWSREYADQVVSIFGLFNVQAFYFPWVLLAMRVLMGQSPVDDLVGIFSGHVFYFAEDVQGLRMKAPTFLRDLLDGPAPTPEARNRNMFGGHHWGGGGQRLGG</sequence>
<accession>A0A7S0IZ53</accession>
<evidence type="ECO:0000256" key="8">
    <source>
        <dbReference type="SAM" id="MobiDB-lite"/>
    </source>
</evidence>
<keyword evidence="4 7" id="KW-0256">Endoplasmic reticulum</keyword>
<gene>
    <name evidence="9" type="ORF">CLEP1334_LOCUS11580</name>
</gene>
<protein>
    <recommendedName>
        <fullName evidence="7">Derlin</fullName>
    </recommendedName>
</protein>
<evidence type="ECO:0000256" key="5">
    <source>
        <dbReference type="ARBA" id="ARBA00022989"/>
    </source>
</evidence>
<comment type="similarity">
    <text evidence="2 7">Belongs to the derlin family.</text>
</comment>
<dbReference type="Pfam" id="PF04511">
    <property type="entry name" value="DER1"/>
    <property type="match status" value="1"/>
</dbReference>
<feature type="transmembrane region" description="Helical" evidence="7">
    <location>
        <begin position="20"/>
        <end position="43"/>
    </location>
</feature>
<dbReference type="PANTHER" id="PTHR11009">
    <property type="entry name" value="DER1-LIKE PROTEIN, DERLIN"/>
    <property type="match status" value="1"/>
</dbReference>
<dbReference type="GO" id="GO:0006950">
    <property type="term" value="P:response to stress"/>
    <property type="evidence" value="ECO:0007669"/>
    <property type="project" value="UniProtKB-ARBA"/>
</dbReference>
<keyword evidence="5 7" id="KW-1133">Transmembrane helix</keyword>
<evidence type="ECO:0000313" key="9">
    <source>
        <dbReference type="EMBL" id="CAD8536300.1"/>
    </source>
</evidence>